<dbReference type="PANTHER" id="PTHR28042:SF1">
    <property type="entry name" value="E3 UBIQUITIN-PROTEIN LIGASE COMPLEX SLX5-SLX8 SUBUNIT SLX5"/>
    <property type="match status" value="1"/>
</dbReference>
<dbReference type="PANTHER" id="PTHR28042">
    <property type="entry name" value="E3 UBIQUITIN-PROTEIN LIGASE COMPLEX SLX5-SLX8 SUBUNIT SLX5"/>
    <property type="match status" value="1"/>
</dbReference>
<gene>
    <name evidence="2" type="ORF">QBC42DRAFT_92552</name>
</gene>
<dbReference type="EMBL" id="MU864989">
    <property type="protein sequence ID" value="KAK4461565.1"/>
    <property type="molecule type" value="Genomic_DNA"/>
</dbReference>
<accession>A0AAV9HN61</accession>
<evidence type="ECO:0008006" key="4">
    <source>
        <dbReference type="Google" id="ProtNLM"/>
    </source>
</evidence>
<feature type="region of interest" description="Disordered" evidence="1">
    <location>
        <begin position="214"/>
        <end position="339"/>
    </location>
</feature>
<feature type="region of interest" description="Disordered" evidence="1">
    <location>
        <begin position="1"/>
        <end position="114"/>
    </location>
</feature>
<feature type="compositionally biased region" description="Low complexity" evidence="1">
    <location>
        <begin position="69"/>
        <end position="82"/>
    </location>
</feature>
<dbReference type="Proteomes" id="UP001321749">
    <property type="component" value="Unassembled WGS sequence"/>
</dbReference>
<reference evidence="2" key="1">
    <citation type="journal article" date="2023" name="Mol. Phylogenet. Evol.">
        <title>Genome-scale phylogeny and comparative genomics of the fungal order Sordariales.</title>
        <authorList>
            <person name="Hensen N."/>
            <person name="Bonometti L."/>
            <person name="Westerberg I."/>
            <person name="Brannstrom I.O."/>
            <person name="Guillou S."/>
            <person name="Cros-Aarteil S."/>
            <person name="Calhoun S."/>
            <person name="Haridas S."/>
            <person name="Kuo A."/>
            <person name="Mondo S."/>
            <person name="Pangilinan J."/>
            <person name="Riley R."/>
            <person name="LaButti K."/>
            <person name="Andreopoulos B."/>
            <person name="Lipzen A."/>
            <person name="Chen C."/>
            <person name="Yan M."/>
            <person name="Daum C."/>
            <person name="Ng V."/>
            <person name="Clum A."/>
            <person name="Steindorff A."/>
            <person name="Ohm R.A."/>
            <person name="Martin F."/>
            <person name="Silar P."/>
            <person name="Natvig D.O."/>
            <person name="Lalanne C."/>
            <person name="Gautier V."/>
            <person name="Ament-Velasquez S.L."/>
            <person name="Kruys A."/>
            <person name="Hutchinson M.I."/>
            <person name="Powell A.J."/>
            <person name="Barry K."/>
            <person name="Miller A.N."/>
            <person name="Grigoriev I.V."/>
            <person name="Debuchy R."/>
            <person name="Gladieux P."/>
            <person name="Hiltunen Thoren M."/>
            <person name="Johannesson H."/>
        </authorList>
    </citation>
    <scope>NUCLEOTIDE SEQUENCE</scope>
    <source>
        <strain evidence="2">PSN324</strain>
    </source>
</reference>
<protein>
    <recommendedName>
        <fullName evidence="4">Cell cycle control protein</fullName>
    </recommendedName>
</protein>
<proteinExistence type="predicted"/>
<feature type="compositionally biased region" description="Acidic residues" evidence="1">
    <location>
        <begin position="9"/>
        <end position="22"/>
    </location>
</feature>
<sequence>MDYGYLDNDVFDDWEEQAEEEHSESPPSSDSPTELTDSEPEVSENSDGEDSEVGVEEDSDDAADDDSLIEILSSQSSRLSSEADSEDSLFVGGHDDDDDEEQADLPPHWREGFLSEERRRVAGLLADARTRLQRIEAVDLEIQQAEGNGGLDGAPRAAATGANRSRQNRRHHPYYNNNAQPNNPQNQISRHNRPRAGFVDFEVDELIEMEVAPARRRSRAAAQNRPAPVVIDLTEEPSSPERDGPAAAAAEAGADPQILGYRPAANRNPRRQASGLQRTPSLARSDGSLLGNGSRTVPIDLTMDDDPAPPPVPPLQQQQQQQQQPPRRNPDRPANQPDFLRGEFMGFASVINRARAQFEDIPQFAQMFRGFINRQAAVDHEVQFVGRIPVNPIGNNMPNLHYAFAGGIRRAPDPKPVHVPPPAAPEGFTRNTGGEDALVCPGCENELQFCEEDEAAKQKSPPTKKAKSRKDMEEHHFWALKDCGHVYCKGCYENRAVRKLDKSPFRPAGDNTRKMICSVPECKTEVTNKGSWVGLFL</sequence>
<comment type="caution">
    <text evidence="2">The sequence shown here is derived from an EMBL/GenBank/DDBJ whole genome shotgun (WGS) entry which is preliminary data.</text>
</comment>
<reference evidence="2" key="2">
    <citation type="submission" date="2023-06" db="EMBL/GenBank/DDBJ databases">
        <authorList>
            <consortium name="Lawrence Berkeley National Laboratory"/>
            <person name="Mondo S.J."/>
            <person name="Hensen N."/>
            <person name="Bonometti L."/>
            <person name="Westerberg I."/>
            <person name="Brannstrom I.O."/>
            <person name="Guillou S."/>
            <person name="Cros-Aarteil S."/>
            <person name="Calhoun S."/>
            <person name="Haridas S."/>
            <person name="Kuo A."/>
            <person name="Pangilinan J."/>
            <person name="Riley R."/>
            <person name="Labutti K."/>
            <person name="Andreopoulos B."/>
            <person name="Lipzen A."/>
            <person name="Chen C."/>
            <person name="Yanf M."/>
            <person name="Daum C."/>
            <person name="Ng V."/>
            <person name="Clum A."/>
            <person name="Steindorff A."/>
            <person name="Ohm R."/>
            <person name="Martin F."/>
            <person name="Silar P."/>
            <person name="Natvig D."/>
            <person name="Lalanne C."/>
            <person name="Gautier V."/>
            <person name="Ament-Velasquez S.L."/>
            <person name="Kruys A."/>
            <person name="Hutchinson M.I."/>
            <person name="Powell A.J."/>
            <person name="Barry K."/>
            <person name="Miller A.N."/>
            <person name="Grigoriev I.V."/>
            <person name="Debuchy R."/>
            <person name="Gladieux P."/>
            <person name="Thoren M.H."/>
            <person name="Johannesson H."/>
        </authorList>
    </citation>
    <scope>NUCLEOTIDE SEQUENCE</scope>
    <source>
        <strain evidence="2">PSN324</strain>
    </source>
</reference>
<dbReference type="GO" id="GO:0033768">
    <property type="term" value="C:SUMO-targeted ubiquitin ligase complex"/>
    <property type="evidence" value="ECO:0007669"/>
    <property type="project" value="TreeGrafter"/>
</dbReference>
<dbReference type="InterPro" id="IPR038886">
    <property type="entry name" value="E3_SLX5/Rfp1"/>
</dbReference>
<feature type="region of interest" description="Disordered" evidence="1">
    <location>
        <begin position="146"/>
        <end position="192"/>
    </location>
</feature>
<feature type="compositionally biased region" description="Acidic residues" evidence="1">
    <location>
        <begin position="36"/>
        <end position="68"/>
    </location>
</feature>
<dbReference type="GO" id="GO:0004842">
    <property type="term" value="F:ubiquitin-protein transferase activity"/>
    <property type="evidence" value="ECO:0007669"/>
    <property type="project" value="TreeGrafter"/>
</dbReference>
<evidence type="ECO:0000313" key="2">
    <source>
        <dbReference type="EMBL" id="KAK4461565.1"/>
    </source>
</evidence>
<evidence type="ECO:0000256" key="1">
    <source>
        <dbReference type="SAM" id="MobiDB-lite"/>
    </source>
</evidence>
<feature type="compositionally biased region" description="Low complexity" evidence="1">
    <location>
        <begin position="315"/>
        <end position="338"/>
    </location>
</feature>
<evidence type="ECO:0000313" key="3">
    <source>
        <dbReference type="Proteomes" id="UP001321749"/>
    </source>
</evidence>
<organism evidence="2 3">
    <name type="scientific">Cladorrhinum samala</name>
    <dbReference type="NCBI Taxonomy" id="585594"/>
    <lineage>
        <taxon>Eukaryota</taxon>
        <taxon>Fungi</taxon>
        <taxon>Dikarya</taxon>
        <taxon>Ascomycota</taxon>
        <taxon>Pezizomycotina</taxon>
        <taxon>Sordariomycetes</taxon>
        <taxon>Sordariomycetidae</taxon>
        <taxon>Sordariales</taxon>
        <taxon>Podosporaceae</taxon>
        <taxon>Cladorrhinum</taxon>
    </lineage>
</organism>
<feature type="compositionally biased region" description="Low complexity" evidence="1">
    <location>
        <begin position="25"/>
        <end position="35"/>
    </location>
</feature>
<keyword evidence="3" id="KW-1185">Reference proteome</keyword>
<feature type="compositionally biased region" description="Low complexity" evidence="1">
    <location>
        <begin position="174"/>
        <end position="187"/>
    </location>
</feature>
<feature type="compositionally biased region" description="Low complexity" evidence="1">
    <location>
        <begin position="245"/>
        <end position="267"/>
    </location>
</feature>
<dbReference type="AlphaFoldDB" id="A0AAV9HN61"/>
<name>A0AAV9HN61_9PEZI</name>